<dbReference type="InterPro" id="IPR011711">
    <property type="entry name" value="GntR_C"/>
</dbReference>
<dbReference type="Pfam" id="PF07729">
    <property type="entry name" value="FCD"/>
    <property type="match status" value="1"/>
</dbReference>
<dbReference type="PANTHER" id="PTHR43537">
    <property type="entry name" value="TRANSCRIPTIONAL REGULATOR, GNTR FAMILY"/>
    <property type="match status" value="1"/>
</dbReference>
<comment type="caution">
    <text evidence="5">The sequence shown here is derived from an EMBL/GenBank/DDBJ whole genome shotgun (WGS) entry which is preliminary data.</text>
</comment>
<keyword evidence="2" id="KW-0238">DNA-binding</keyword>
<organism evidence="5 6">
    <name type="scientific">Hoeflea prorocentri</name>
    <dbReference type="NCBI Taxonomy" id="1922333"/>
    <lineage>
        <taxon>Bacteria</taxon>
        <taxon>Pseudomonadati</taxon>
        <taxon>Pseudomonadota</taxon>
        <taxon>Alphaproteobacteria</taxon>
        <taxon>Hyphomicrobiales</taxon>
        <taxon>Rhizobiaceae</taxon>
        <taxon>Hoeflea</taxon>
    </lineage>
</organism>
<keyword evidence="3" id="KW-0804">Transcription</keyword>
<dbReference type="GO" id="GO:0003677">
    <property type="term" value="F:DNA binding"/>
    <property type="evidence" value="ECO:0007669"/>
    <property type="project" value="UniProtKB-KW"/>
</dbReference>
<reference evidence="5" key="1">
    <citation type="submission" date="2022-11" db="EMBL/GenBank/DDBJ databases">
        <title>Draft genome sequence of Hoeflea poritis E7-10 and Hoeflea prorocentri PM5-8, separated from scleractinian coral Porites lutea and marine dinoflagellate.</title>
        <authorList>
            <person name="Zhang G."/>
            <person name="Wei Q."/>
            <person name="Cai L."/>
        </authorList>
    </citation>
    <scope>NUCLEOTIDE SEQUENCE</scope>
    <source>
        <strain evidence="5">PM5-8</strain>
    </source>
</reference>
<keyword evidence="1" id="KW-0805">Transcription regulation</keyword>
<gene>
    <name evidence="5" type="ORF">OQ273_14555</name>
</gene>
<dbReference type="PANTHER" id="PTHR43537:SF53">
    <property type="entry name" value="HTH-TYPE TRANSCRIPTIONAL REPRESSOR NANR"/>
    <property type="match status" value="1"/>
</dbReference>
<dbReference type="SUPFAM" id="SSF48008">
    <property type="entry name" value="GntR ligand-binding domain-like"/>
    <property type="match status" value="1"/>
</dbReference>
<dbReference type="GO" id="GO:0003700">
    <property type="term" value="F:DNA-binding transcription factor activity"/>
    <property type="evidence" value="ECO:0007669"/>
    <property type="project" value="InterPro"/>
</dbReference>
<dbReference type="InterPro" id="IPR000524">
    <property type="entry name" value="Tscrpt_reg_HTH_GntR"/>
</dbReference>
<keyword evidence="6" id="KW-1185">Reference proteome</keyword>
<dbReference type="SUPFAM" id="SSF46785">
    <property type="entry name" value="Winged helix' DNA-binding domain"/>
    <property type="match status" value="1"/>
</dbReference>
<dbReference type="InterPro" id="IPR036388">
    <property type="entry name" value="WH-like_DNA-bd_sf"/>
</dbReference>
<dbReference type="InterPro" id="IPR008920">
    <property type="entry name" value="TF_FadR/GntR_C"/>
</dbReference>
<dbReference type="Pfam" id="PF00392">
    <property type="entry name" value="GntR"/>
    <property type="match status" value="1"/>
</dbReference>
<dbReference type="SMART" id="SM00895">
    <property type="entry name" value="FCD"/>
    <property type="match status" value="1"/>
</dbReference>
<dbReference type="Gene3D" id="1.20.120.530">
    <property type="entry name" value="GntR ligand-binding domain-like"/>
    <property type="match status" value="1"/>
</dbReference>
<dbReference type="Proteomes" id="UP001151234">
    <property type="component" value="Unassembled WGS sequence"/>
</dbReference>
<dbReference type="PROSITE" id="PS50949">
    <property type="entry name" value="HTH_GNTR"/>
    <property type="match status" value="1"/>
</dbReference>
<evidence type="ECO:0000256" key="3">
    <source>
        <dbReference type="ARBA" id="ARBA00023163"/>
    </source>
</evidence>
<dbReference type="SMART" id="SM00345">
    <property type="entry name" value="HTH_GNTR"/>
    <property type="match status" value="1"/>
</dbReference>
<protein>
    <submittedName>
        <fullName evidence="5">GntR family transcriptional regulator</fullName>
    </submittedName>
</protein>
<accession>A0A9X3UJV8</accession>
<name>A0A9X3UJV8_9HYPH</name>
<evidence type="ECO:0000259" key="4">
    <source>
        <dbReference type="PROSITE" id="PS50949"/>
    </source>
</evidence>
<dbReference type="AlphaFoldDB" id="A0A9X3UJV8"/>
<feature type="domain" description="HTH gntR-type" evidence="4">
    <location>
        <begin position="2"/>
        <end position="69"/>
    </location>
</feature>
<evidence type="ECO:0000313" key="6">
    <source>
        <dbReference type="Proteomes" id="UP001151234"/>
    </source>
</evidence>
<dbReference type="RefSeq" id="WP_267991218.1">
    <property type="nucleotide sequence ID" value="NZ_JAPJZI010000001.1"/>
</dbReference>
<sequence length="223" mass="25119">MTNGKQKLYRDLKQRILTLELEPGADLDETQLSKEYGISRTPLRDVFRDLAGEGYLSLESNRGASVSPLSHTTLRDFFLAAPMIYAATARLAARNATADQIVELTDSASRFDEAIEAASTTQLAIHNNRFHQLIGLMADNAFLLPSHNRLLIDHARISQTFYRAEDPTLKKPLADAGRQHADMIEAIRQRDEDRSEQLVYEHWALSREFIQRSLTPASLNIGL</sequence>
<dbReference type="InterPro" id="IPR036390">
    <property type="entry name" value="WH_DNA-bd_sf"/>
</dbReference>
<dbReference type="EMBL" id="JAPJZI010000001">
    <property type="protein sequence ID" value="MDA5399799.1"/>
    <property type="molecule type" value="Genomic_DNA"/>
</dbReference>
<dbReference type="Gene3D" id="1.10.10.10">
    <property type="entry name" value="Winged helix-like DNA-binding domain superfamily/Winged helix DNA-binding domain"/>
    <property type="match status" value="1"/>
</dbReference>
<dbReference type="CDD" id="cd07377">
    <property type="entry name" value="WHTH_GntR"/>
    <property type="match status" value="1"/>
</dbReference>
<evidence type="ECO:0000256" key="1">
    <source>
        <dbReference type="ARBA" id="ARBA00023015"/>
    </source>
</evidence>
<evidence type="ECO:0000313" key="5">
    <source>
        <dbReference type="EMBL" id="MDA5399799.1"/>
    </source>
</evidence>
<evidence type="ECO:0000256" key="2">
    <source>
        <dbReference type="ARBA" id="ARBA00023125"/>
    </source>
</evidence>
<proteinExistence type="predicted"/>